<feature type="signal peptide" evidence="2">
    <location>
        <begin position="1"/>
        <end position="31"/>
    </location>
</feature>
<reference evidence="4 5" key="1">
    <citation type="submission" date="2019-02" db="EMBL/GenBank/DDBJ databases">
        <title>Deep-cultivation of Planctomycetes and their phenomic and genomic characterization uncovers novel biology.</title>
        <authorList>
            <person name="Wiegand S."/>
            <person name="Jogler M."/>
            <person name="Boedeker C."/>
            <person name="Pinto D."/>
            <person name="Vollmers J."/>
            <person name="Rivas-Marin E."/>
            <person name="Kohn T."/>
            <person name="Peeters S.H."/>
            <person name="Heuer A."/>
            <person name="Rast P."/>
            <person name="Oberbeckmann S."/>
            <person name="Bunk B."/>
            <person name="Jeske O."/>
            <person name="Meyerdierks A."/>
            <person name="Storesund J.E."/>
            <person name="Kallscheuer N."/>
            <person name="Luecker S."/>
            <person name="Lage O.M."/>
            <person name="Pohl T."/>
            <person name="Merkel B.J."/>
            <person name="Hornburger P."/>
            <person name="Mueller R.-W."/>
            <person name="Bruemmer F."/>
            <person name="Labrenz M."/>
            <person name="Spormann A.M."/>
            <person name="Op Den Camp H."/>
            <person name="Overmann J."/>
            <person name="Amann R."/>
            <person name="Jetten M.S.M."/>
            <person name="Mascher T."/>
            <person name="Medema M.H."/>
            <person name="Devos D.P."/>
            <person name="Kaster A.-K."/>
            <person name="Ovreas L."/>
            <person name="Rohde M."/>
            <person name="Galperin M.Y."/>
            <person name="Jogler C."/>
        </authorList>
    </citation>
    <scope>NUCLEOTIDE SEQUENCE [LARGE SCALE GENOMIC DNA]</scope>
    <source>
        <strain evidence="4 5">KOR42</strain>
    </source>
</reference>
<evidence type="ECO:0000313" key="5">
    <source>
        <dbReference type="Proteomes" id="UP000317243"/>
    </source>
</evidence>
<evidence type="ECO:0000259" key="3">
    <source>
        <dbReference type="Pfam" id="PF05448"/>
    </source>
</evidence>
<dbReference type="Pfam" id="PF05448">
    <property type="entry name" value="AXE1"/>
    <property type="match status" value="1"/>
</dbReference>
<organism evidence="4 5">
    <name type="scientific">Thalassoglobus neptunius</name>
    <dbReference type="NCBI Taxonomy" id="1938619"/>
    <lineage>
        <taxon>Bacteria</taxon>
        <taxon>Pseudomonadati</taxon>
        <taxon>Planctomycetota</taxon>
        <taxon>Planctomycetia</taxon>
        <taxon>Planctomycetales</taxon>
        <taxon>Planctomycetaceae</taxon>
        <taxon>Thalassoglobus</taxon>
    </lineage>
</organism>
<accession>A0A5C5X790</accession>
<evidence type="ECO:0000256" key="2">
    <source>
        <dbReference type="SAM" id="SignalP"/>
    </source>
</evidence>
<dbReference type="Gene3D" id="3.40.50.1820">
    <property type="entry name" value="alpha/beta hydrolase"/>
    <property type="match status" value="1"/>
</dbReference>
<keyword evidence="2" id="KW-0732">Signal</keyword>
<feature type="chain" id="PRO_5023137158" evidence="2">
    <location>
        <begin position="32"/>
        <end position="708"/>
    </location>
</feature>
<dbReference type="PANTHER" id="PTHR22946">
    <property type="entry name" value="DIENELACTONE HYDROLASE DOMAIN-CONTAINING PROTEIN-RELATED"/>
    <property type="match status" value="1"/>
</dbReference>
<dbReference type="RefSeq" id="WP_146507921.1">
    <property type="nucleotide sequence ID" value="NZ_SIHI01000001.1"/>
</dbReference>
<dbReference type="InterPro" id="IPR050261">
    <property type="entry name" value="FrsA_esterase"/>
</dbReference>
<dbReference type="AlphaFoldDB" id="A0A5C5X790"/>
<protein>
    <submittedName>
        <fullName evidence="4">Acetyl xylan esterase (AXE1)</fullName>
    </submittedName>
</protein>
<feature type="domain" description="Acetyl xylan esterase" evidence="3">
    <location>
        <begin position="105"/>
        <end position="272"/>
    </location>
</feature>
<gene>
    <name evidence="4" type="ORF">KOR42_12590</name>
</gene>
<dbReference type="InterPro" id="IPR008391">
    <property type="entry name" value="AXE1_dom"/>
</dbReference>
<proteinExistence type="predicted"/>
<evidence type="ECO:0000313" key="4">
    <source>
        <dbReference type="EMBL" id="TWT57892.1"/>
    </source>
</evidence>
<dbReference type="EMBL" id="SIHI01000001">
    <property type="protein sequence ID" value="TWT57892.1"/>
    <property type="molecule type" value="Genomic_DNA"/>
</dbReference>
<feature type="compositionally biased region" description="Low complexity" evidence="1">
    <location>
        <begin position="29"/>
        <end position="43"/>
    </location>
</feature>
<sequence length="708" mass="77734" precursor="true">MPHLLSSRCIPVLSLVSAFLSCSIFVSSCSAQQPPSGSSGRPSIRTLNDPYHPWKPEETLIEWEKQAERIRQQILVATGLWPMPEKTPLNPVIHGMVERDDYTVERVYFESRPGLFVSGSLYRPKGGKGPVPGILSPHGHWQDGRFYSASERDAQAQIEAGAEKFQSAARFPMQARMVQLARMGCVVFHYDMIGYADSKTLDHRTGFNDAKAELWFQNLMGLQTWSSIRALDFLESLDDVDTSRLAITGASGGGTQTMILSAIDPRISVAFPAVMVSTAMQGGCVCENASYLRHDINNVAIAALTAPRPMAMTGADDWTIDIETRGLPELKQVYDLYGVSHLVSAKAFPQFKHNYNAVSRNVMYQWMKNHLNLPEQVSLEEKDFEPLSIKEATVYSADTPQPESALSAADLRALMTREELSEIDRWWSSPPDASSEIIGVAVDVMLKPHIRDVSLKIESTRESQGLTITTGMVTYDDGFLVPTTSVTDSSIPSKGVVFWFDSPDANPMIDADGNLSPIAQELARSGSTVISARLYLTGEDFAEELPKVDERFPGYTLGYNLPLVTERVRDILAVVAAHSNEPPSDTTLMGTGEAGVWTLLASIAARNNEQLSSTSMKIVADLNGFAFSEIDSIQHPNLLPGALKYGGLAGLSRWAMSTPSGQNSEIHLFGVSSVDQFKRAFENIEGPEIQFSDEPLSLKNISRGELSK</sequence>
<name>A0A5C5X790_9PLAN</name>
<dbReference type="OrthoDB" id="244125at2"/>
<dbReference type="InterPro" id="IPR029058">
    <property type="entry name" value="AB_hydrolase_fold"/>
</dbReference>
<dbReference type="PANTHER" id="PTHR22946:SF8">
    <property type="entry name" value="ACETYL XYLAN ESTERASE DOMAIN-CONTAINING PROTEIN"/>
    <property type="match status" value="1"/>
</dbReference>
<dbReference type="SUPFAM" id="SSF53474">
    <property type="entry name" value="alpha/beta-Hydrolases"/>
    <property type="match status" value="1"/>
</dbReference>
<keyword evidence="5" id="KW-1185">Reference proteome</keyword>
<dbReference type="Proteomes" id="UP000317243">
    <property type="component" value="Unassembled WGS sequence"/>
</dbReference>
<feature type="region of interest" description="Disordered" evidence="1">
    <location>
        <begin position="29"/>
        <end position="51"/>
    </location>
</feature>
<comment type="caution">
    <text evidence="4">The sequence shown here is derived from an EMBL/GenBank/DDBJ whole genome shotgun (WGS) entry which is preliminary data.</text>
</comment>
<evidence type="ECO:0000256" key="1">
    <source>
        <dbReference type="SAM" id="MobiDB-lite"/>
    </source>
</evidence>